<feature type="region of interest" description="Disordered" evidence="1">
    <location>
        <begin position="867"/>
        <end position="892"/>
    </location>
</feature>
<name>A0ABQ9JL86_9CUCU</name>
<evidence type="ECO:0000259" key="2">
    <source>
        <dbReference type="Pfam" id="PF14529"/>
    </source>
</evidence>
<feature type="compositionally biased region" description="Gly residues" evidence="1">
    <location>
        <begin position="881"/>
        <end position="892"/>
    </location>
</feature>
<feature type="domain" description="Endonuclease/exonuclease/phosphatase" evidence="2">
    <location>
        <begin position="79"/>
        <end position="195"/>
    </location>
</feature>
<evidence type="ECO:0000313" key="3">
    <source>
        <dbReference type="EMBL" id="KAJ8978657.1"/>
    </source>
</evidence>
<dbReference type="InterPro" id="IPR036691">
    <property type="entry name" value="Endo/exonu/phosph_ase_sf"/>
</dbReference>
<sequence>MKVLQINLNRAREAHDVLSENVRELGVSMVIASEPNERLASQNGWMLDEEKCAGIWVTDNGIKVDSWNKGKGVETNGCHVYSCYCSPNVSVEEWEDMWDDMSRDMRGRRDVLVAGDMNAKAYEWGSSVENERGRMMMEWAQSRNFVVQNEGDRPTFRRRGCESYLDVTMTSASLARRVREWKVLERESLSDHSYLYFEIQLGRGAVTRPKGPLKWESMDKSSIRREISRRRPELAETEATAEESERVWKEILEANRTRQERSGRAGQRQVYWWNDDVQRLRDECQAARRRSSRRRPRVTDTDDVEDEYMDARRRLKREIRRAKRKMWDSLCAEVDQDTWGMGYKIVSRTFKDCFPKINLSDGVKERVADALFPIRQERRQGVARVSCNLVPPIDKEELERVKGLIKLKRAPGPDGIPPELVKMVVEEDPDFMLRLLNGALLEGKFPEKWKKARLVLLNKGKNLPLEDPRAHRPLSLLNCPGKLYELVVRERLLAEIEENGGFSDRQHGFRKGRGTIGAVKAIGNTLDRERPVWAILITLDVKNAFNMASWEEILNEGARRGISELELAAEKSELAVLRGGRKREKLEVFVRGERVTPAKTVNYLGITLDDQGTFGPHIRKAAEKASRRAAALMRLMPRVGGPSSSKRLLLYNVVASTMLYGAEVWHSSLRIKAYKALMDKTQRKALLGVAGAYRTTSTEALQVITGIPPLDLVAGERGRLHGRRDVNKRLAKKEEREETIRKWQSRWDEGTKGRWTKFLIPDVQEWLDCGHRRVEYYLTQFLTGHGSFGEYLRRIKKTEEERCRYCGAEQDSPNHTIMDCPRFSTLREGVWEELGIENGRDLIRKMLGKKENWEKLHKVINEIMTTKEREEREEGRENTSGGVGGGACEDAG</sequence>
<dbReference type="EMBL" id="JAPWTJ010000412">
    <property type="protein sequence ID" value="KAJ8978657.1"/>
    <property type="molecule type" value="Genomic_DNA"/>
</dbReference>
<dbReference type="CDD" id="cd09077">
    <property type="entry name" value="R1-I-EN"/>
    <property type="match status" value="1"/>
</dbReference>
<dbReference type="Gene3D" id="3.60.10.10">
    <property type="entry name" value="Endonuclease/exonuclease/phosphatase"/>
    <property type="match status" value="1"/>
</dbReference>
<feature type="compositionally biased region" description="Basic and acidic residues" evidence="1">
    <location>
        <begin position="867"/>
        <end position="877"/>
    </location>
</feature>
<dbReference type="Pfam" id="PF14529">
    <property type="entry name" value="Exo_endo_phos_2"/>
    <property type="match status" value="1"/>
</dbReference>
<dbReference type="Proteomes" id="UP001162164">
    <property type="component" value="Unassembled WGS sequence"/>
</dbReference>
<proteinExistence type="predicted"/>
<organism evidence="3 4">
    <name type="scientific">Molorchus minor</name>
    <dbReference type="NCBI Taxonomy" id="1323400"/>
    <lineage>
        <taxon>Eukaryota</taxon>
        <taxon>Metazoa</taxon>
        <taxon>Ecdysozoa</taxon>
        <taxon>Arthropoda</taxon>
        <taxon>Hexapoda</taxon>
        <taxon>Insecta</taxon>
        <taxon>Pterygota</taxon>
        <taxon>Neoptera</taxon>
        <taxon>Endopterygota</taxon>
        <taxon>Coleoptera</taxon>
        <taxon>Polyphaga</taxon>
        <taxon>Cucujiformia</taxon>
        <taxon>Chrysomeloidea</taxon>
        <taxon>Cerambycidae</taxon>
        <taxon>Lamiinae</taxon>
        <taxon>Monochamini</taxon>
        <taxon>Molorchus</taxon>
    </lineage>
</organism>
<dbReference type="PANTHER" id="PTHR19446">
    <property type="entry name" value="REVERSE TRANSCRIPTASES"/>
    <property type="match status" value="1"/>
</dbReference>
<accession>A0ABQ9JL86</accession>
<reference evidence="3" key="1">
    <citation type="journal article" date="2023" name="Insect Mol. Biol.">
        <title>Genome sequencing provides insights into the evolution of gene families encoding plant cell wall-degrading enzymes in longhorned beetles.</title>
        <authorList>
            <person name="Shin N.R."/>
            <person name="Okamura Y."/>
            <person name="Kirsch R."/>
            <person name="Pauchet Y."/>
        </authorList>
    </citation>
    <scope>NUCLEOTIDE SEQUENCE</scope>
    <source>
        <strain evidence="3">MMC_N1</strain>
    </source>
</reference>
<evidence type="ECO:0000313" key="4">
    <source>
        <dbReference type="Proteomes" id="UP001162164"/>
    </source>
</evidence>
<comment type="caution">
    <text evidence="3">The sequence shown here is derived from an EMBL/GenBank/DDBJ whole genome shotgun (WGS) entry which is preliminary data.</text>
</comment>
<keyword evidence="4" id="KW-1185">Reference proteome</keyword>
<evidence type="ECO:0000256" key="1">
    <source>
        <dbReference type="SAM" id="MobiDB-lite"/>
    </source>
</evidence>
<dbReference type="SUPFAM" id="SSF56219">
    <property type="entry name" value="DNase I-like"/>
    <property type="match status" value="1"/>
</dbReference>
<protein>
    <recommendedName>
        <fullName evidence="2">Endonuclease/exonuclease/phosphatase domain-containing protein</fullName>
    </recommendedName>
</protein>
<gene>
    <name evidence="3" type="ORF">NQ317_019093</name>
</gene>
<dbReference type="InterPro" id="IPR005135">
    <property type="entry name" value="Endo/exonuclease/phosphatase"/>
</dbReference>